<comment type="caution">
    <text evidence="2">The sequence shown here is derived from an EMBL/GenBank/DDBJ whole genome shotgun (WGS) entry which is preliminary data.</text>
</comment>
<evidence type="ECO:0000313" key="3">
    <source>
        <dbReference type="Proteomes" id="UP001163798"/>
    </source>
</evidence>
<accession>A0AA38L1R1</accession>
<feature type="region of interest" description="Disordered" evidence="1">
    <location>
        <begin position="115"/>
        <end position="147"/>
    </location>
</feature>
<sequence length="181" mass="20073">MSTTSSPTRPAPSFTPVLNDEDTELQAFLAAAKRKVQEKWEKLRVAKMSGVEEKVGEDGGNTVEAKGNAKEDVVEVEKEVVPKIEAKPRKVVMRMVAGLPRNREVIPKRRNVADLEVAESSRKKQKVVRSPVVVDTDSDSIPVPFPRPCERCVRGDQVPHREAELFFPSESEENAGSIPTK</sequence>
<name>A0AA38L1R1_9AGAR</name>
<organism evidence="2 3">
    <name type="scientific">Lentinula aff. detonsa</name>
    <dbReference type="NCBI Taxonomy" id="2804958"/>
    <lineage>
        <taxon>Eukaryota</taxon>
        <taxon>Fungi</taxon>
        <taxon>Dikarya</taxon>
        <taxon>Basidiomycota</taxon>
        <taxon>Agaricomycotina</taxon>
        <taxon>Agaricomycetes</taxon>
        <taxon>Agaricomycetidae</taxon>
        <taxon>Agaricales</taxon>
        <taxon>Marasmiineae</taxon>
        <taxon>Omphalotaceae</taxon>
        <taxon>Lentinula</taxon>
    </lineage>
</organism>
<reference evidence="2" key="1">
    <citation type="submission" date="2022-08" db="EMBL/GenBank/DDBJ databases">
        <authorList>
            <consortium name="DOE Joint Genome Institute"/>
            <person name="Min B."/>
            <person name="Riley R."/>
            <person name="Sierra-Patev S."/>
            <person name="Naranjo-Ortiz M."/>
            <person name="Looney B."/>
            <person name="Konkel Z."/>
            <person name="Slot J.C."/>
            <person name="Sakamoto Y."/>
            <person name="Steenwyk J.L."/>
            <person name="Rokas A."/>
            <person name="Carro J."/>
            <person name="Camarero S."/>
            <person name="Ferreira P."/>
            <person name="Molpeceres G."/>
            <person name="Ruiz-Duenas F.J."/>
            <person name="Serrano A."/>
            <person name="Henrissat B."/>
            <person name="Drula E."/>
            <person name="Hughes K.W."/>
            <person name="Mata J.L."/>
            <person name="Ishikawa N.K."/>
            <person name="Vargas-Isla R."/>
            <person name="Ushijima S."/>
            <person name="Smith C.A."/>
            <person name="Ahrendt S."/>
            <person name="Andreopoulos W."/>
            <person name="He G."/>
            <person name="Labutti K."/>
            <person name="Lipzen A."/>
            <person name="Ng V."/>
            <person name="Sandor L."/>
            <person name="Barry K."/>
            <person name="Martinez A.T."/>
            <person name="Xiao Y."/>
            <person name="Gibbons J.G."/>
            <person name="Terashima K."/>
            <person name="Hibbett D.S."/>
            <person name="Grigoriev I.V."/>
        </authorList>
    </citation>
    <scope>NUCLEOTIDE SEQUENCE</scope>
    <source>
        <strain evidence="2">TFB10291</strain>
    </source>
</reference>
<keyword evidence="3" id="KW-1185">Reference proteome</keyword>
<dbReference type="EMBL" id="MU793776">
    <property type="protein sequence ID" value="KAJ3780352.1"/>
    <property type="molecule type" value="Genomic_DNA"/>
</dbReference>
<protein>
    <submittedName>
        <fullName evidence="2">Uncharacterized protein</fullName>
    </submittedName>
</protein>
<gene>
    <name evidence="2" type="ORF">GGU10DRAFT_380759</name>
</gene>
<dbReference type="Proteomes" id="UP001163798">
    <property type="component" value="Unassembled WGS sequence"/>
</dbReference>
<proteinExistence type="predicted"/>
<evidence type="ECO:0000313" key="2">
    <source>
        <dbReference type="EMBL" id="KAJ3780352.1"/>
    </source>
</evidence>
<dbReference type="AlphaFoldDB" id="A0AA38L1R1"/>
<evidence type="ECO:0000256" key="1">
    <source>
        <dbReference type="SAM" id="MobiDB-lite"/>
    </source>
</evidence>